<evidence type="ECO:0000313" key="2">
    <source>
        <dbReference type="EMBL" id="CAB4262962.1"/>
    </source>
</evidence>
<evidence type="ECO:0000313" key="3">
    <source>
        <dbReference type="Proteomes" id="UP000507222"/>
    </source>
</evidence>
<evidence type="ECO:0000256" key="1">
    <source>
        <dbReference type="SAM" id="SignalP"/>
    </source>
</evidence>
<proteinExistence type="predicted"/>
<feature type="chain" id="PRO_5026879295" evidence="1">
    <location>
        <begin position="25"/>
        <end position="85"/>
    </location>
</feature>
<reference evidence="2 3" key="1">
    <citation type="submission" date="2020-05" db="EMBL/GenBank/DDBJ databases">
        <authorList>
            <person name="Campoy J."/>
            <person name="Schneeberger K."/>
            <person name="Spophaly S."/>
        </authorList>
    </citation>
    <scope>NUCLEOTIDE SEQUENCE [LARGE SCALE GENOMIC DNA]</scope>
    <source>
        <strain evidence="2">PruArmRojPasFocal</strain>
    </source>
</reference>
<dbReference type="AlphaFoldDB" id="A0A6J5THJ6"/>
<dbReference type="EMBL" id="CAEKDK010000001">
    <property type="protein sequence ID" value="CAB4262962.1"/>
    <property type="molecule type" value="Genomic_DNA"/>
</dbReference>
<gene>
    <name evidence="2" type="ORF">CURHAP_LOCUS2464</name>
</gene>
<feature type="signal peptide" evidence="1">
    <location>
        <begin position="1"/>
        <end position="24"/>
    </location>
</feature>
<accession>A0A6J5THJ6</accession>
<organism evidence="2 3">
    <name type="scientific">Prunus armeniaca</name>
    <name type="common">Apricot</name>
    <name type="synonym">Armeniaca vulgaris</name>
    <dbReference type="NCBI Taxonomy" id="36596"/>
    <lineage>
        <taxon>Eukaryota</taxon>
        <taxon>Viridiplantae</taxon>
        <taxon>Streptophyta</taxon>
        <taxon>Embryophyta</taxon>
        <taxon>Tracheophyta</taxon>
        <taxon>Spermatophyta</taxon>
        <taxon>Magnoliopsida</taxon>
        <taxon>eudicotyledons</taxon>
        <taxon>Gunneridae</taxon>
        <taxon>Pentapetalae</taxon>
        <taxon>rosids</taxon>
        <taxon>fabids</taxon>
        <taxon>Rosales</taxon>
        <taxon>Rosaceae</taxon>
        <taxon>Amygdaloideae</taxon>
        <taxon>Amygdaleae</taxon>
        <taxon>Prunus</taxon>
    </lineage>
</organism>
<protein>
    <submittedName>
        <fullName evidence="2">Uncharacterized protein</fullName>
    </submittedName>
</protein>
<sequence length="85" mass="9649">MMVQSKVLLLALIFFTYLYGHSTASSPSLPASAGLNDEIRRYQLNNLGRVLLDEEVDSHHHHPLERTIFLTFGIRDPIPEDELMG</sequence>
<name>A0A6J5THJ6_PRUAR</name>
<keyword evidence="1" id="KW-0732">Signal</keyword>
<dbReference type="Proteomes" id="UP000507222">
    <property type="component" value="Unassembled WGS sequence"/>
</dbReference>